<dbReference type="HOGENOM" id="CLU_2733249_0_0_11"/>
<keyword evidence="2" id="KW-1185">Reference proteome</keyword>
<dbReference type="KEGG" id="ccu:Ccur_03290"/>
<organism evidence="1 2">
    <name type="scientific">Cryptobacterium curtum (strain ATCC 700683 / DSM 15641 / CCUG 43107 / 12-3)</name>
    <dbReference type="NCBI Taxonomy" id="469378"/>
    <lineage>
        <taxon>Bacteria</taxon>
        <taxon>Bacillati</taxon>
        <taxon>Actinomycetota</taxon>
        <taxon>Coriobacteriia</taxon>
        <taxon>Eggerthellales</taxon>
        <taxon>Eggerthellaceae</taxon>
        <taxon>Cryptobacterium</taxon>
    </lineage>
</organism>
<sequence>MTAEELERNFFLVEDATGSCTARFASDLPDSLADATEMPAAVVACDLAMSVDVRERRSGLDYLEGLLDEMR</sequence>
<dbReference type="EMBL" id="CP001682">
    <property type="protein sequence ID" value="ACU94056.1"/>
    <property type="molecule type" value="Genomic_DNA"/>
</dbReference>
<dbReference type="Proteomes" id="UP000000954">
    <property type="component" value="Chromosome"/>
</dbReference>
<name>C7MMB6_CRYCD</name>
<protein>
    <submittedName>
        <fullName evidence="1">Uncharacterized protein</fullName>
    </submittedName>
</protein>
<gene>
    <name evidence="1" type="ordered locus">Ccur_03290</name>
</gene>
<accession>C7MMB6</accession>
<evidence type="ECO:0000313" key="2">
    <source>
        <dbReference type="Proteomes" id="UP000000954"/>
    </source>
</evidence>
<dbReference type="AlphaFoldDB" id="C7MMB6"/>
<reference evidence="1 2" key="1">
    <citation type="journal article" date="2009" name="Stand. Genomic Sci.">
        <title>Complete genome sequence of Cryptobacterium curtum type strain (12-3).</title>
        <authorList>
            <person name="Mavrommatis K."/>
            <person name="Pukall R."/>
            <person name="Rohde C."/>
            <person name="Chen F."/>
            <person name="Sims D."/>
            <person name="Brettin T."/>
            <person name="Kuske C."/>
            <person name="Detter J.C."/>
            <person name="Han C."/>
            <person name="Lapidus A."/>
            <person name="Copeland A."/>
            <person name="Glavina Del Rio T."/>
            <person name="Nolan M."/>
            <person name="Lucas S."/>
            <person name="Tice H."/>
            <person name="Cheng J.F."/>
            <person name="Bruce D."/>
            <person name="Goodwin L."/>
            <person name="Pitluck S."/>
            <person name="Ovchinnikova G."/>
            <person name="Pati A."/>
            <person name="Ivanova N."/>
            <person name="Chen A."/>
            <person name="Palaniappan K."/>
            <person name="Chain P."/>
            <person name="D'haeseleer P."/>
            <person name="Goker M."/>
            <person name="Bristow J."/>
            <person name="Eisen J.A."/>
            <person name="Markowitz V."/>
            <person name="Hugenholtz P."/>
            <person name="Rohde M."/>
            <person name="Klenk H.P."/>
            <person name="Kyrpides N.C."/>
        </authorList>
    </citation>
    <scope>NUCLEOTIDE SEQUENCE [LARGE SCALE GENOMIC DNA]</scope>
    <source>
        <strain evidence="2">ATCC 700683 / DSM 15641 / 12-3</strain>
    </source>
</reference>
<proteinExistence type="predicted"/>
<evidence type="ECO:0000313" key="1">
    <source>
        <dbReference type="EMBL" id="ACU94056.1"/>
    </source>
</evidence>